<proteinExistence type="predicted"/>
<dbReference type="InterPro" id="IPR036236">
    <property type="entry name" value="Znf_C2H2_sf"/>
</dbReference>
<feature type="compositionally biased region" description="Gly residues" evidence="1">
    <location>
        <begin position="1173"/>
        <end position="1189"/>
    </location>
</feature>
<feature type="region of interest" description="Disordered" evidence="1">
    <location>
        <begin position="946"/>
        <end position="977"/>
    </location>
</feature>
<evidence type="ECO:0000313" key="4">
    <source>
        <dbReference type="Proteomes" id="UP000324629"/>
    </source>
</evidence>
<feature type="compositionally biased region" description="Polar residues" evidence="1">
    <location>
        <begin position="760"/>
        <end position="776"/>
    </location>
</feature>
<evidence type="ECO:0000256" key="1">
    <source>
        <dbReference type="SAM" id="MobiDB-lite"/>
    </source>
</evidence>
<dbReference type="EMBL" id="QNGE01001947">
    <property type="protein sequence ID" value="KAA3676506.1"/>
    <property type="molecule type" value="Genomic_DNA"/>
</dbReference>
<dbReference type="InterPro" id="IPR013087">
    <property type="entry name" value="Znf_C2H2_type"/>
</dbReference>
<dbReference type="Gene3D" id="3.30.160.60">
    <property type="entry name" value="Classic Zinc Finger"/>
    <property type="match status" value="1"/>
</dbReference>
<organism evidence="3 4">
    <name type="scientific">Paragonimus westermani</name>
    <dbReference type="NCBI Taxonomy" id="34504"/>
    <lineage>
        <taxon>Eukaryota</taxon>
        <taxon>Metazoa</taxon>
        <taxon>Spiralia</taxon>
        <taxon>Lophotrochozoa</taxon>
        <taxon>Platyhelminthes</taxon>
        <taxon>Trematoda</taxon>
        <taxon>Digenea</taxon>
        <taxon>Plagiorchiida</taxon>
        <taxon>Troglotremata</taxon>
        <taxon>Troglotrematidae</taxon>
        <taxon>Paragonimus</taxon>
    </lineage>
</organism>
<dbReference type="GO" id="GO:0008270">
    <property type="term" value="F:zinc ion binding"/>
    <property type="evidence" value="ECO:0007669"/>
    <property type="project" value="InterPro"/>
</dbReference>
<name>A0A5J4NLK3_9TREM</name>
<dbReference type="PANTHER" id="PTHR45762:SF3">
    <property type="entry name" value="ZINC-FINGER PROTEIN AT 72D, ISOFORM B"/>
    <property type="match status" value="1"/>
</dbReference>
<dbReference type="SMART" id="SM00451">
    <property type="entry name" value="ZnF_U1"/>
    <property type="match status" value="2"/>
</dbReference>
<evidence type="ECO:0000313" key="3">
    <source>
        <dbReference type="EMBL" id="KAA3676506.1"/>
    </source>
</evidence>
<feature type="compositionally biased region" description="Acidic residues" evidence="1">
    <location>
        <begin position="616"/>
        <end position="632"/>
    </location>
</feature>
<dbReference type="InterPro" id="IPR003604">
    <property type="entry name" value="Matrin/U1-like-C_Znf_C2H2"/>
</dbReference>
<feature type="region of interest" description="Disordered" evidence="1">
    <location>
        <begin position="144"/>
        <end position="173"/>
    </location>
</feature>
<protein>
    <recommendedName>
        <fullName evidence="2">C2H2-type domain-containing protein</fullName>
    </recommendedName>
</protein>
<feature type="region of interest" description="Disordered" evidence="1">
    <location>
        <begin position="579"/>
        <end position="647"/>
    </location>
</feature>
<dbReference type="PROSITE" id="PS00028">
    <property type="entry name" value="ZINC_FINGER_C2H2_1"/>
    <property type="match status" value="1"/>
</dbReference>
<feature type="region of interest" description="Disordered" evidence="1">
    <location>
        <begin position="1046"/>
        <end position="1115"/>
    </location>
</feature>
<dbReference type="GO" id="GO:0003725">
    <property type="term" value="F:double-stranded RNA binding"/>
    <property type="evidence" value="ECO:0007669"/>
    <property type="project" value="TreeGrafter"/>
</dbReference>
<feature type="compositionally biased region" description="Polar residues" evidence="1">
    <location>
        <begin position="946"/>
        <end position="955"/>
    </location>
</feature>
<reference evidence="3 4" key="1">
    <citation type="journal article" date="2019" name="Gigascience">
        <title>Whole-genome sequence of the oriental lung fluke Paragonimus westermani.</title>
        <authorList>
            <person name="Oey H."/>
            <person name="Zakrzewski M."/>
            <person name="Narain K."/>
            <person name="Devi K.R."/>
            <person name="Agatsuma T."/>
            <person name="Nawaratna S."/>
            <person name="Gobert G.N."/>
            <person name="Jones M.K."/>
            <person name="Ragan M.A."/>
            <person name="McManus D.P."/>
            <person name="Krause L."/>
        </authorList>
    </citation>
    <scope>NUCLEOTIDE SEQUENCE [LARGE SCALE GENOMIC DNA]</scope>
    <source>
        <strain evidence="3 4">IND2009</strain>
    </source>
</reference>
<gene>
    <name evidence="3" type="ORF">DEA37_0000148</name>
</gene>
<accession>A0A5J4NLK3</accession>
<evidence type="ECO:0000259" key="2">
    <source>
        <dbReference type="PROSITE" id="PS00028"/>
    </source>
</evidence>
<dbReference type="SMART" id="SM00355">
    <property type="entry name" value="ZnF_C2H2"/>
    <property type="match status" value="3"/>
</dbReference>
<dbReference type="GO" id="GO:0071011">
    <property type="term" value="C:precatalytic spliceosome"/>
    <property type="evidence" value="ECO:0007669"/>
    <property type="project" value="TreeGrafter"/>
</dbReference>
<comment type="caution">
    <text evidence="3">The sequence shown here is derived from an EMBL/GenBank/DDBJ whole genome shotgun (WGS) entry which is preliminary data.</text>
</comment>
<dbReference type="PANTHER" id="PTHR45762">
    <property type="entry name" value="ZINC FINGER RNA-BINDING PROTEIN"/>
    <property type="match status" value="1"/>
</dbReference>
<dbReference type="SUPFAM" id="SSF57667">
    <property type="entry name" value="beta-beta-alpha zinc fingers"/>
    <property type="match status" value="1"/>
</dbReference>
<feature type="domain" description="C2H2-type" evidence="2">
    <location>
        <begin position="310"/>
        <end position="332"/>
    </location>
</feature>
<dbReference type="GO" id="GO:0003727">
    <property type="term" value="F:single-stranded RNA binding"/>
    <property type="evidence" value="ECO:0007669"/>
    <property type="project" value="TreeGrafter"/>
</dbReference>
<sequence length="1344" mass="148983">MDTDPSSSWLKEVEDYEARMFEYFSQCSVRLREWYEKGGEESEAYRLEYTRFSEECQHYINYIKRLRGFIAKSEPCAQNAFTGVKNSVTGIIPPAVLQDSEPAIVVSGSQPPAYNTAAAAACYTQYYKEMIAYFDKLLTSFEATNPGDETSPDVDGQPLSEPQATNETQEETEVDLADLSNDHGGDVCCDPRAVMEQYFERFGDTGKWDWASWNNYLSWIARTNPQWYTIFLEYSQSLGIDWDQMYDRWKMSDPLTRQSFDDEFVGPVGVVSLQPPHLTQPVYHGLLFGDAFQLQQQDDDPIEDQNGFFCRTCMLRFDTDRAFTLHLRGVSHIQRALEALQRRNPEHLDKYPAQQHEDNGGARHYAWLQTQYMQKNKSEFVVPGSLYCELCQVHSSSYASLQAHLNGRRHRENVSLFNSSGDPASLKDKQSGQSKVTARLQTLLDVCTQPLIGLNYIVERQFGDDEECVYHCELCDERITRQDAIKHVCSVAHRTTYMKTHYPDMCGIVVQDCSSLSVRTKRIDFFARKIEDFEGRKRVKVKHLSAFDALRRIWRPLDESELKLPSYLSSKENKVFQASLRSNVKPKHAGPTTKGFSGDRAVKSKPPKNEQKASADDLEEGEITEDSSDEESTAGGNEPTIATTTGDRAQLVASDQTDVLQAEDLSAKQSEEPACLENFLPRSVLTFRPDTECETFIQTLRAQGHLDMGKVITTDSEQQTDSAPNDALSILDDQLAHEAEWVFDRIRARQAEEEENRRQLASSVSAASKDQTVKSSVQERRLRIQRGLDVVEETRRVMESGKVSEEQLMDESFNLGKENLMLPQLNSSAGPLPSQTPVNVEESSQKLQPPVIESPGMGLLGPMDPNRQRLAVSNGAVEIILSALGALRDSGQLPSFVPPVFKSQPTTKPSSEDAHTSSIDQKVGLLGPVVSVTTTASIVTKAVPLNTNPTPSLSEKPTVPSVRVNADPRAGLLDPQPPTIRPLMSNLIAPPPLRSANVLPINKPGLLSNPAFDRVDMLTNNASVGLLGDPLPRRILIPNLPSITTVSTATREPPRPSTTTAPTAAKKDNTHLSPKPSPQPPTKQSRLDAEPECPATSTEAERMPSAKVASYMQADLSRPDRETMFDAYALFSRRSDEANRSKPPTQPSRDGRFRPSDRGRESFKKSYSRPSGYFGGGFRGRGSGGGGGAGRKLSVIADLLGVNEPPAPPSITSSASPEIHSPVIWANTTKIAPAAAPPTSTPTYWHQQTERSYLIPVSTFSMAHSSTLPRISYYIPKIQPSLPIPMPSGAQQLDANLSPTTPPSASSVNFTHMGAFNPVDFVRPSPRLGPSMTLDEFAKRMQST</sequence>
<dbReference type="Proteomes" id="UP000324629">
    <property type="component" value="Unassembled WGS sequence"/>
</dbReference>
<feature type="compositionally biased region" description="Basic and acidic residues" evidence="1">
    <location>
        <begin position="1149"/>
        <end position="1164"/>
    </location>
</feature>
<feature type="region of interest" description="Disordered" evidence="1">
    <location>
        <begin position="1135"/>
        <end position="1189"/>
    </location>
</feature>
<feature type="region of interest" description="Disordered" evidence="1">
    <location>
        <begin position="757"/>
        <end position="778"/>
    </location>
</feature>
<feature type="compositionally biased region" description="Low complexity" evidence="1">
    <location>
        <begin position="1046"/>
        <end position="1064"/>
    </location>
</feature>
<keyword evidence="4" id="KW-1185">Reference proteome</keyword>